<organism evidence="1 2">
    <name type="scientific">Myotis davidii</name>
    <name type="common">David's myotis</name>
    <dbReference type="NCBI Taxonomy" id="225400"/>
    <lineage>
        <taxon>Eukaryota</taxon>
        <taxon>Metazoa</taxon>
        <taxon>Chordata</taxon>
        <taxon>Craniata</taxon>
        <taxon>Vertebrata</taxon>
        <taxon>Euteleostomi</taxon>
        <taxon>Mammalia</taxon>
        <taxon>Eutheria</taxon>
        <taxon>Laurasiatheria</taxon>
        <taxon>Chiroptera</taxon>
        <taxon>Yangochiroptera</taxon>
        <taxon>Vespertilionidae</taxon>
        <taxon>Myotis</taxon>
    </lineage>
</organism>
<gene>
    <name evidence="1" type="ORF">MDA_GLEAN10007797</name>
</gene>
<evidence type="ECO:0000313" key="2">
    <source>
        <dbReference type="Proteomes" id="UP000010556"/>
    </source>
</evidence>
<reference evidence="2" key="1">
    <citation type="journal article" date="2013" name="Science">
        <title>Comparative analysis of bat genomes provides insight into the evolution of flight and immunity.</title>
        <authorList>
            <person name="Zhang G."/>
            <person name="Cowled C."/>
            <person name="Shi Z."/>
            <person name="Huang Z."/>
            <person name="Bishop-Lilly K.A."/>
            <person name="Fang X."/>
            <person name="Wynne J.W."/>
            <person name="Xiong Z."/>
            <person name="Baker M.L."/>
            <person name="Zhao W."/>
            <person name="Tachedjian M."/>
            <person name="Zhu Y."/>
            <person name="Zhou P."/>
            <person name="Jiang X."/>
            <person name="Ng J."/>
            <person name="Yang L."/>
            <person name="Wu L."/>
            <person name="Xiao J."/>
            <person name="Feng Y."/>
            <person name="Chen Y."/>
            <person name="Sun X."/>
            <person name="Zhang Y."/>
            <person name="Marsh G.A."/>
            <person name="Crameri G."/>
            <person name="Broder C.C."/>
            <person name="Frey K.G."/>
            <person name="Wang L.F."/>
            <person name="Wang J."/>
        </authorList>
    </citation>
    <scope>NUCLEOTIDE SEQUENCE [LARGE SCALE GENOMIC DNA]</scope>
</reference>
<dbReference type="AlphaFoldDB" id="L5LMX2"/>
<accession>L5LMX2</accession>
<protein>
    <submittedName>
        <fullName evidence="1">Uncharacterized protein</fullName>
    </submittedName>
</protein>
<keyword evidence="2" id="KW-1185">Reference proteome</keyword>
<dbReference type="Proteomes" id="UP000010556">
    <property type="component" value="Unassembled WGS sequence"/>
</dbReference>
<name>L5LMX2_MYODS</name>
<proteinExistence type="predicted"/>
<evidence type="ECO:0000313" key="1">
    <source>
        <dbReference type="EMBL" id="ELK27809.1"/>
    </source>
</evidence>
<dbReference type="EMBL" id="KB109800">
    <property type="protein sequence ID" value="ELK27809.1"/>
    <property type="molecule type" value="Genomic_DNA"/>
</dbReference>
<sequence>MITGWLRPGPGLKPQAEALGLDLGTTSSPPPIAGSAPVPAKAAINDRWLARPSPSLKPLAEELSLGQTLLMLPTINDLWLAPP</sequence>